<evidence type="ECO:0000256" key="1">
    <source>
        <dbReference type="ARBA" id="ARBA00022516"/>
    </source>
</evidence>
<keyword evidence="9" id="KW-1185">Reference proteome</keyword>
<organism evidence="8 9">
    <name type="scientific">Crocosphaera chwakensis CCY0110</name>
    <dbReference type="NCBI Taxonomy" id="391612"/>
    <lineage>
        <taxon>Bacteria</taxon>
        <taxon>Bacillati</taxon>
        <taxon>Cyanobacteriota</taxon>
        <taxon>Cyanophyceae</taxon>
        <taxon>Oscillatoriophycideae</taxon>
        <taxon>Chroococcales</taxon>
        <taxon>Aphanothecaceae</taxon>
        <taxon>Crocosphaera</taxon>
        <taxon>Crocosphaera chwakensis</taxon>
    </lineage>
</organism>
<evidence type="ECO:0000259" key="7">
    <source>
        <dbReference type="Pfam" id="PF13720"/>
    </source>
</evidence>
<dbReference type="CDD" id="cd03351">
    <property type="entry name" value="LbH_UDP-GlcNAc_AT"/>
    <property type="match status" value="1"/>
</dbReference>
<proteinExistence type="inferred from homology"/>
<comment type="subunit">
    <text evidence="6">Homotrimer.</text>
</comment>
<dbReference type="InterPro" id="IPR037157">
    <property type="entry name" value="Acetyltransf_C_sf"/>
</dbReference>
<dbReference type="HAMAP" id="MF_00387">
    <property type="entry name" value="LpxA"/>
    <property type="match status" value="1"/>
</dbReference>
<evidence type="ECO:0000313" key="9">
    <source>
        <dbReference type="Proteomes" id="UP000003781"/>
    </source>
</evidence>
<dbReference type="InterPro" id="IPR010137">
    <property type="entry name" value="Lipid_A_LpxA"/>
</dbReference>
<gene>
    <name evidence="6" type="primary">lpxA</name>
    <name evidence="8" type="ORF">CY0110_11122</name>
</gene>
<dbReference type="GO" id="GO:0009245">
    <property type="term" value="P:lipid A biosynthetic process"/>
    <property type="evidence" value="ECO:0007669"/>
    <property type="project" value="UniProtKB-UniRule"/>
</dbReference>
<protein>
    <recommendedName>
        <fullName evidence="6">Acyl-[acyl-carrier-protein]--UDP-N-acetylglucosamine O-acyltransferase</fullName>
        <shortName evidence="6">UDP-N-acetylglucosamine acyltransferase</shortName>
        <ecNumber evidence="6">2.3.1.129</ecNumber>
    </recommendedName>
</protein>
<dbReference type="eggNOG" id="COG1043">
    <property type="taxonomic scope" value="Bacteria"/>
</dbReference>
<comment type="catalytic activity">
    <reaction evidence="6">
        <text>a (3R)-hydroxyacyl-[ACP] + UDP-N-acetyl-alpha-D-glucosamine = a UDP-3-O-[(3R)-3-hydroxyacyl]-N-acetyl-alpha-D-glucosamine + holo-[ACP]</text>
        <dbReference type="Rhea" id="RHEA:67812"/>
        <dbReference type="Rhea" id="RHEA-COMP:9685"/>
        <dbReference type="Rhea" id="RHEA-COMP:9945"/>
        <dbReference type="ChEBI" id="CHEBI:57705"/>
        <dbReference type="ChEBI" id="CHEBI:64479"/>
        <dbReference type="ChEBI" id="CHEBI:78827"/>
        <dbReference type="ChEBI" id="CHEBI:173225"/>
        <dbReference type="EC" id="2.3.1.129"/>
    </reaction>
</comment>
<comment type="caution">
    <text evidence="8">The sequence shown here is derived from an EMBL/GenBank/DDBJ whole genome shotgun (WGS) entry which is preliminary data.</text>
</comment>
<keyword evidence="3 6" id="KW-0808">Transferase</keyword>
<keyword evidence="6" id="KW-0963">Cytoplasm</keyword>
<dbReference type="Proteomes" id="UP000003781">
    <property type="component" value="Unassembled WGS sequence"/>
</dbReference>
<keyword evidence="2 6" id="KW-0441">Lipid A biosynthesis</keyword>
<reference evidence="8 9" key="1">
    <citation type="submission" date="2007-03" db="EMBL/GenBank/DDBJ databases">
        <authorList>
            <person name="Stal L."/>
            <person name="Ferriera S."/>
            <person name="Johnson J."/>
            <person name="Kravitz S."/>
            <person name="Beeson K."/>
            <person name="Sutton G."/>
            <person name="Rogers Y.-H."/>
            <person name="Friedman R."/>
            <person name="Frazier M."/>
            <person name="Venter J.C."/>
        </authorList>
    </citation>
    <scope>NUCLEOTIDE SEQUENCE [LARGE SCALE GENOMIC DNA]</scope>
    <source>
        <strain evidence="8 9">CCY0110</strain>
    </source>
</reference>
<name>A3IV07_9CHRO</name>
<dbReference type="Gene3D" id="2.160.10.10">
    <property type="entry name" value="Hexapeptide repeat proteins"/>
    <property type="match status" value="1"/>
</dbReference>
<dbReference type="Gene3D" id="1.20.1180.10">
    <property type="entry name" value="Udp N-acetylglucosamine O-acyltransferase, C-terminal domain"/>
    <property type="match status" value="1"/>
</dbReference>
<dbReference type="SUPFAM" id="SSF51161">
    <property type="entry name" value="Trimeric LpxA-like enzymes"/>
    <property type="match status" value="1"/>
</dbReference>
<sequence length="276" mass="30146">MLTYPKGDNPLTTLIHPTAVIHPKAQIHPTVEVGPYAVIGDQVKIGAQTTIGPHVVIEGPTEIGENNRIFPSAVIGLDPQDLKYKGAPSRVKIGNGNTIREFVTVNKATHADEVTEIGSNNLLMAYVHVAHNCVIEDHVIIANAVALAGHVHIESRAVIGGVLGVHQFVRIGRNAMLGGMSRIDRDAPPFMMIEGNPSRVRSLNLVGLRRAGLTTEDVGYLKKAFRLLYRSDLTLQQALEQLENLDNNEFARYLRHFLQLSTTGEKRRGPIPGNNS</sequence>
<evidence type="ECO:0000256" key="6">
    <source>
        <dbReference type="HAMAP-Rule" id="MF_00387"/>
    </source>
</evidence>
<evidence type="ECO:0000313" key="8">
    <source>
        <dbReference type="EMBL" id="EAZ89661.1"/>
    </source>
</evidence>
<evidence type="ECO:0000256" key="3">
    <source>
        <dbReference type="ARBA" id="ARBA00022679"/>
    </source>
</evidence>
<comment type="pathway">
    <text evidence="6">Glycolipid biosynthesis; lipid IV(A) biosynthesis; lipid IV(A) from (3R)-3-hydroxytetradecanoyl-[acyl-carrier-protein] and UDP-N-acetyl-alpha-D-glucosamine: step 1/6.</text>
</comment>
<accession>A3IV07</accession>
<dbReference type="OrthoDB" id="9807278at2"/>
<dbReference type="InterPro" id="IPR011004">
    <property type="entry name" value="Trimer_LpxA-like_sf"/>
</dbReference>
<dbReference type="InterPro" id="IPR001451">
    <property type="entry name" value="Hexapep"/>
</dbReference>
<keyword evidence="4 6" id="KW-0443">Lipid metabolism</keyword>
<comment type="similarity">
    <text evidence="6">Belongs to the transferase hexapeptide repeat family. LpxA subfamily.</text>
</comment>
<dbReference type="UniPathway" id="UPA00359">
    <property type="reaction ID" value="UER00477"/>
</dbReference>
<dbReference type="GO" id="GO:0005737">
    <property type="term" value="C:cytoplasm"/>
    <property type="evidence" value="ECO:0007669"/>
    <property type="project" value="UniProtKB-SubCell"/>
</dbReference>
<dbReference type="AlphaFoldDB" id="A3IV07"/>
<dbReference type="GO" id="GO:0031470">
    <property type="term" value="C:carboxysome"/>
    <property type="evidence" value="ECO:0007669"/>
    <property type="project" value="UniProtKB-ARBA"/>
</dbReference>
<feature type="domain" description="UDP N-acetylglucosamine O-acyltransferase C-terminal" evidence="7">
    <location>
        <begin position="186"/>
        <end position="263"/>
    </location>
</feature>
<dbReference type="InterPro" id="IPR029098">
    <property type="entry name" value="Acetyltransf_C"/>
</dbReference>
<keyword evidence="1 6" id="KW-0444">Lipid biosynthesis</keyword>
<dbReference type="EC" id="2.3.1.129" evidence="6"/>
<comment type="subcellular location">
    <subcellularLocation>
        <location evidence="6">Cytoplasm</location>
    </subcellularLocation>
</comment>
<comment type="function">
    <text evidence="6">Involved in the biosynthesis of lipid A, a phosphorylated glycolipid that anchors the lipopolysaccharide to the outer membrane of the cell.</text>
</comment>
<evidence type="ECO:0000256" key="2">
    <source>
        <dbReference type="ARBA" id="ARBA00022556"/>
    </source>
</evidence>
<dbReference type="EMBL" id="AAXW01000039">
    <property type="protein sequence ID" value="EAZ89661.1"/>
    <property type="molecule type" value="Genomic_DNA"/>
</dbReference>
<evidence type="ECO:0000256" key="4">
    <source>
        <dbReference type="ARBA" id="ARBA00023098"/>
    </source>
</evidence>
<keyword evidence="5 6" id="KW-0012">Acyltransferase</keyword>
<dbReference type="NCBIfam" id="NF003657">
    <property type="entry name" value="PRK05289.1"/>
    <property type="match status" value="1"/>
</dbReference>
<dbReference type="RefSeq" id="WP_008277213.1">
    <property type="nucleotide sequence ID" value="NZ_AAXW01000039.1"/>
</dbReference>
<dbReference type="NCBIfam" id="TIGR01852">
    <property type="entry name" value="lipid_A_lpxA"/>
    <property type="match status" value="1"/>
</dbReference>
<dbReference type="PANTHER" id="PTHR43480">
    <property type="entry name" value="ACYL-[ACYL-CARRIER-PROTEIN]--UDP-N-ACETYLGLUCOSAMINE O-ACYLTRANSFERASE"/>
    <property type="match status" value="1"/>
</dbReference>
<dbReference type="GO" id="GO:0043886">
    <property type="term" value="F:structural constituent of carboxysome shell"/>
    <property type="evidence" value="ECO:0007669"/>
    <property type="project" value="UniProtKB-ARBA"/>
</dbReference>
<keyword evidence="6" id="KW-0677">Repeat</keyword>
<dbReference type="PANTHER" id="PTHR43480:SF1">
    <property type="entry name" value="ACYL-[ACYL-CARRIER-PROTEIN]--UDP-N-ACETYLGLUCOSAMINE O-ACYLTRANSFERASE, MITOCHONDRIAL-RELATED"/>
    <property type="match status" value="1"/>
</dbReference>
<dbReference type="Pfam" id="PF00132">
    <property type="entry name" value="Hexapep"/>
    <property type="match status" value="2"/>
</dbReference>
<dbReference type="PIRSF" id="PIRSF000456">
    <property type="entry name" value="UDP-GlcNAc_acltr"/>
    <property type="match status" value="1"/>
</dbReference>
<dbReference type="GO" id="GO:0008780">
    <property type="term" value="F:acyl-[acyl-carrier-protein]-UDP-N-acetylglucosamine O-acyltransferase activity"/>
    <property type="evidence" value="ECO:0007669"/>
    <property type="project" value="UniProtKB-UniRule"/>
</dbReference>
<dbReference type="GO" id="GO:0016020">
    <property type="term" value="C:membrane"/>
    <property type="evidence" value="ECO:0007669"/>
    <property type="project" value="GOC"/>
</dbReference>
<evidence type="ECO:0000256" key="5">
    <source>
        <dbReference type="ARBA" id="ARBA00023315"/>
    </source>
</evidence>
<dbReference type="Pfam" id="PF13720">
    <property type="entry name" value="Acetyltransf_11"/>
    <property type="match status" value="1"/>
</dbReference>